<dbReference type="EMBL" id="LSBJ02000005">
    <property type="protein sequence ID" value="OAQ64343.1"/>
    <property type="molecule type" value="Genomic_DNA"/>
</dbReference>
<dbReference type="Gene3D" id="1.20.1250.20">
    <property type="entry name" value="MFS general substrate transporter like domains"/>
    <property type="match status" value="1"/>
</dbReference>
<reference evidence="9 10" key="1">
    <citation type="journal article" date="2016" name="PLoS Pathog.">
        <title>Biosynthesis of antibiotic leucinostatins in bio-control fungus Purpureocillium lilacinum and their inhibition on phytophthora revealed by genome mining.</title>
        <authorList>
            <person name="Wang G."/>
            <person name="Liu Z."/>
            <person name="Lin R."/>
            <person name="Li E."/>
            <person name="Mao Z."/>
            <person name="Ling J."/>
            <person name="Yang Y."/>
            <person name="Yin W.B."/>
            <person name="Xie B."/>
        </authorList>
    </citation>
    <scope>NUCLEOTIDE SEQUENCE [LARGE SCALE GENOMIC DNA]</scope>
    <source>
        <strain evidence="9">170</strain>
    </source>
</reference>
<evidence type="ECO:0000259" key="8">
    <source>
        <dbReference type="PROSITE" id="PS50850"/>
    </source>
</evidence>
<feature type="region of interest" description="Disordered" evidence="6">
    <location>
        <begin position="1"/>
        <end position="33"/>
    </location>
</feature>
<dbReference type="GO" id="GO:0005275">
    <property type="term" value="F:amine transmembrane transporter activity"/>
    <property type="evidence" value="ECO:0007669"/>
    <property type="project" value="TreeGrafter"/>
</dbReference>
<dbReference type="PANTHER" id="PTHR23502">
    <property type="entry name" value="MAJOR FACILITATOR SUPERFAMILY"/>
    <property type="match status" value="1"/>
</dbReference>
<dbReference type="CDD" id="cd17323">
    <property type="entry name" value="MFS_Tpo1_MDR_like"/>
    <property type="match status" value="1"/>
</dbReference>
<keyword evidence="4 7" id="KW-1133">Transmembrane helix</keyword>
<evidence type="ECO:0000256" key="2">
    <source>
        <dbReference type="ARBA" id="ARBA00022448"/>
    </source>
</evidence>
<dbReference type="PANTHER" id="PTHR23502:SF21">
    <property type="entry name" value="DITYROSINE TRANSPORTER 1"/>
    <property type="match status" value="1"/>
</dbReference>
<gene>
    <name evidence="9" type="ORF">VFPPC_05625</name>
</gene>
<comment type="caution">
    <text evidence="9">The sequence shown here is derived from an EMBL/GenBank/DDBJ whole genome shotgun (WGS) entry which is preliminary data.</text>
</comment>
<dbReference type="Pfam" id="PF07690">
    <property type="entry name" value="MFS_1"/>
    <property type="match status" value="1"/>
</dbReference>
<dbReference type="InterPro" id="IPR036259">
    <property type="entry name" value="MFS_trans_sf"/>
</dbReference>
<keyword evidence="10" id="KW-1185">Reference proteome</keyword>
<feature type="transmembrane region" description="Helical" evidence="7">
    <location>
        <begin position="410"/>
        <end position="435"/>
    </location>
</feature>
<evidence type="ECO:0000256" key="1">
    <source>
        <dbReference type="ARBA" id="ARBA00004141"/>
    </source>
</evidence>
<keyword evidence="5 7" id="KW-0472">Membrane</keyword>
<feature type="transmembrane region" description="Helical" evidence="7">
    <location>
        <begin position="297"/>
        <end position="320"/>
    </location>
</feature>
<dbReference type="FunFam" id="1.20.1250.20:FF:000172">
    <property type="entry name" value="MFS multidrug resistance transporter"/>
    <property type="match status" value="1"/>
</dbReference>
<protein>
    <submittedName>
        <fullName evidence="9">Bicyclomycin resistance protein</fullName>
    </submittedName>
</protein>
<feature type="transmembrane region" description="Helical" evidence="7">
    <location>
        <begin position="137"/>
        <end position="155"/>
    </location>
</feature>
<sequence>MSEDHASQEPHRSAIPNDERNADIAPADQVEDSVKEPAISLSLVSNPDYEQEVPPTPPTYSALTPGRRRLLLGIITSTGALGPLSGGMYLPILPLLEREFGVGSTSINATVSVFMVTFAIAPLFWSSFADLRGRRPIYIIALTVFIISNILLAALPKNFGSLMFLRIVHAFGSAAFMSMGAGAVADIIEPKNRATAMSMFLLGPQCGPVFGPVLGSALGGKLNWRWVPAFAAILSAVILVVIVLMLPETLRYRVGNGQLYAGKSWVLFPPKITSDTAPEDERGQKPPKPTLIGYWKLFAYPPIGIVSVNTAMLYSTYFAMMVALPHALEDGYRWSTTAVGFGYIAAGVALMIGSLIGGRLSDWRRKRLVAASPGSKVEPETRLVDQIWGVLLCVAGTAMFGWFIHKSLHVAAVLVATFLTGFGMSWVFVATAAFLGECVPLQAAGAFALGNMLRNPGAAIAAVLYPPLVDRMGIAWLFTGFAVLDLVLVGGSVLGESSHAPDLIALLADNYESLTVPWTSLALALHRSGVVRKFITLAFPEQTRYIGVPLLALSAFTVSLAQG</sequence>
<dbReference type="InterPro" id="IPR020846">
    <property type="entry name" value="MFS_dom"/>
</dbReference>
<feature type="transmembrane region" description="Helical" evidence="7">
    <location>
        <begin position="340"/>
        <end position="362"/>
    </location>
</feature>
<organism evidence="9 10">
    <name type="scientific">Pochonia chlamydosporia 170</name>
    <dbReference type="NCBI Taxonomy" id="1380566"/>
    <lineage>
        <taxon>Eukaryota</taxon>
        <taxon>Fungi</taxon>
        <taxon>Dikarya</taxon>
        <taxon>Ascomycota</taxon>
        <taxon>Pezizomycotina</taxon>
        <taxon>Sordariomycetes</taxon>
        <taxon>Hypocreomycetidae</taxon>
        <taxon>Hypocreales</taxon>
        <taxon>Clavicipitaceae</taxon>
        <taxon>Pochonia</taxon>
    </lineage>
</organism>
<feature type="domain" description="Major facilitator superfamily (MFS) profile" evidence="8">
    <location>
        <begin position="71"/>
        <end position="497"/>
    </location>
</feature>
<dbReference type="RefSeq" id="XP_018141657.1">
    <property type="nucleotide sequence ID" value="XM_018284788.1"/>
</dbReference>
<dbReference type="Gene3D" id="1.20.1720.10">
    <property type="entry name" value="Multidrug resistance protein D"/>
    <property type="match status" value="1"/>
</dbReference>
<dbReference type="Proteomes" id="UP000078397">
    <property type="component" value="Unassembled WGS sequence"/>
</dbReference>
<dbReference type="OrthoDB" id="3936150at2759"/>
<evidence type="ECO:0000256" key="3">
    <source>
        <dbReference type="ARBA" id="ARBA00022692"/>
    </source>
</evidence>
<dbReference type="KEGG" id="pchm:VFPPC_05625"/>
<feature type="transmembrane region" description="Helical" evidence="7">
    <location>
        <begin position="167"/>
        <end position="188"/>
    </location>
</feature>
<evidence type="ECO:0000256" key="6">
    <source>
        <dbReference type="SAM" id="MobiDB-lite"/>
    </source>
</evidence>
<feature type="transmembrane region" description="Helical" evidence="7">
    <location>
        <begin position="383"/>
        <end position="404"/>
    </location>
</feature>
<keyword evidence="2" id="KW-0813">Transport</keyword>
<feature type="transmembrane region" description="Helical" evidence="7">
    <location>
        <begin position="447"/>
        <end position="468"/>
    </location>
</feature>
<dbReference type="SUPFAM" id="SSF103473">
    <property type="entry name" value="MFS general substrate transporter"/>
    <property type="match status" value="1"/>
</dbReference>
<feature type="transmembrane region" description="Helical" evidence="7">
    <location>
        <begin position="105"/>
        <end position="125"/>
    </location>
</feature>
<dbReference type="GO" id="GO:0005886">
    <property type="term" value="C:plasma membrane"/>
    <property type="evidence" value="ECO:0007669"/>
    <property type="project" value="TreeGrafter"/>
</dbReference>
<feature type="transmembrane region" description="Helical" evidence="7">
    <location>
        <begin position="474"/>
        <end position="494"/>
    </location>
</feature>
<feature type="transmembrane region" description="Helical" evidence="7">
    <location>
        <begin position="200"/>
        <end position="220"/>
    </location>
</feature>
<dbReference type="STRING" id="1380566.A0A179FH61"/>
<evidence type="ECO:0000256" key="7">
    <source>
        <dbReference type="SAM" id="Phobius"/>
    </source>
</evidence>
<evidence type="ECO:0000313" key="9">
    <source>
        <dbReference type="EMBL" id="OAQ64343.1"/>
    </source>
</evidence>
<dbReference type="AlphaFoldDB" id="A0A179FH61"/>
<dbReference type="InterPro" id="IPR011701">
    <property type="entry name" value="MFS"/>
</dbReference>
<feature type="compositionally biased region" description="Basic and acidic residues" evidence="6">
    <location>
        <begin position="1"/>
        <end position="22"/>
    </location>
</feature>
<keyword evidence="3 7" id="KW-0812">Transmembrane</keyword>
<evidence type="ECO:0000256" key="5">
    <source>
        <dbReference type="ARBA" id="ARBA00023136"/>
    </source>
</evidence>
<feature type="transmembrane region" description="Helical" evidence="7">
    <location>
        <begin position="226"/>
        <end position="246"/>
    </location>
</feature>
<feature type="transmembrane region" description="Helical" evidence="7">
    <location>
        <begin position="70"/>
        <end position="93"/>
    </location>
</feature>
<comment type="subcellular location">
    <subcellularLocation>
        <location evidence="1">Membrane</location>
        <topology evidence="1">Multi-pass membrane protein</topology>
    </subcellularLocation>
</comment>
<accession>A0A179FH61</accession>
<evidence type="ECO:0000313" key="10">
    <source>
        <dbReference type="Proteomes" id="UP000078397"/>
    </source>
</evidence>
<dbReference type="PROSITE" id="PS50850">
    <property type="entry name" value="MFS"/>
    <property type="match status" value="1"/>
</dbReference>
<dbReference type="GeneID" id="28848782"/>
<evidence type="ECO:0000256" key="4">
    <source>
        <dbReference type="ARBA" id="ARBA00022989"/>
    </source>
</evidence>
<name>A0A179FH61_METCM</name>
<proteinExistence type="predicted"/>